<accession>A0A7T5R3K9</accession>
<dbReference type="EMBL" id="CP066681">
    <property type="protein sequence ID" value="QQG36804.1"/>
    <property type="molecule type" value="Genomic_DNA"/>
</dbReference>
<evidence type="ECO:0000313" key="2">
    <source>
        <dbReference type="Proteomes" id="UP000595362"/>
    </source>
</evidence>
<dbReference type="Proteomes" id="UP000595362">
    <property type="component" value="Chromosome"/>
</dbReference>
<gene>
    <name evidence="1" type="ORF">HYS17_03270</name>
</gene>
<proteinExistence type="predicted"/>
<protein>
    <submittedName>
        <fullName evidence="1">Uncharacterized protein</fullName>
    </submittedName>
</protein>
<sequence length="77" mass="9134">MNTAIFLNRLDQQQREKLFAMQAEPDEQALYIYNLYGSDAFQLAEDCRDIFLEMKDQESGDYWSQVYACMKALTIRH</sequence>
<name>A0A7T5R3K9_9BACT</name>
<dbReference type="AlphaFoldDB" id="A0A7T5R3K9"/>
<organism evidence="1 2">
    <name type="scientific">Micavibrio aeruginosavorus</name>
    <dbReference type="NCBI Taxonomy" id="349221"/>
    <lineage>
        <taxon>Bacteria</taxon>
        <taxon>Pseudomonadati</taxon>
        <taxon>Bdellovibrionota</taxon>
        <taxon>Bdellovibrionia</taxon>
        <taxon>Bdellovibrionales</taxon>
        <taxon>Pseudobdellovibrionaceae</taxon>
        <taxon>Micavibrio</taxon>
    </lineage>
</organism>
<evidence type="ECO:0000313" key="1">
    <source>
        <dbReference type="EMBL" id="QQG36804.1"/>
    </source>
</evidence>
<reference evidence="1 2" key="1">
    <citation type="submission" date="2020-07" db="EMBL/GenBank/DDBJ databases">
        <title>Huge and variable diversity of episymbiotic CPR bacteria and DPANN archaea in groundwater ecosystems.</title>
        <authorList>
            <person name="He C.Y."/>
            <person name="Keren R."/>
            <person name="Whittaker M."/>
            <person name="Farag I.F."/>
            <person name="Doudna J."/>
            <person name="Cate J.H.D."/>
            <person name="Banfield J.F."/>
        </authorList>
    </citation>
    <scope>NUCLEOTIDE SEQUENCE [LARGE SCALE GENOMIC DNA]</scope>
    <source>
        <strain evidence="1">NC_groundwater_70_Ag_B-0.1um_54_66</strain>
    </source>
</reference>